<dbReference type="Gene3D" id="3.40.50.300">
    <property type="entry name" value="P-loop containing nucleotide triphosphate hydrolases"/>
    <property type="match status" value="1"/>
</dbReference>
<keyword evidence="2" id="KW-0251">Elongation factor</keyword>
<feature type="domain" description="Tr-type G" evidence="1">
    <location>
        <begin position="2"/>
        <end position="86"/>
    </location>
</feature>
<name>A0A5J4RXG1_9ZZZZ</name>
<proteinExistence type="predicted"/>
<dbReference type="EMBL" id="SNRY01000611">
    <property type="protein sequence ID" value="KAA6338504.1"/>
    <property type="molecule type" value="Genomic_DNA"/>
</dbReference>
<dbReference type="GO" id="GO:0005525">
    <property type="term" value="F:GTP binding"/>
    <property type="evidence" value="ECO:0007669"/>
    <property type="project" value="InterPro"/>
</dbReference>
<dbReference type="PRINTS" id="PR00315">
    <property type="entry name" value="ELONGATNFCT"/>
</dbReference>
<dbReference type="GO" id="GO:0043022">
    <property type="term" value="F:ribosome binding"/>
    <property type="evidence" value="ECO:0007669"/>
    <property type="project" value="TreeGrafter"/>
</dbReference>
<dbReference type="PANTHER" id="PTHR43512">
    <property type="entry name" value="TRANSLATION FACTOR GUF1-RELATED"/>
    <property type="match status" value="1"/>
</dbReference>
<feature type="non-terminal residue" evidence="2">
    <location>
        <position position="86"/>
    </location>
</feature>
<dbReference type="InterPro" id="IPR027417">
    <property type="entry name" value="P-loop_NTPase"/>
</dbReference>
<gene>
    <name evidence="2" type="ORF">EZS27_013508</name>
</gene>
<dbReference type="InterPro" id="IPR000795">
    <property type="entry name" value="T_Tr_GTP-bd_dom"/>
</dbReference>
<protein>
    <submittedName>
        <fullName evidence="2">Elongation factor 4</fullName>
        <ecNumber evidence="2">3.6.5.-</ecNumber>
    </submittedName>
</protein>
<keyword evidence="2" id="KW-0648">Protein biosynthesis</keyword>
<dbReference type="GO" id="GO:0003924">
    <property type="term" value="F:GTPase activity"/>
    <property type="evidence" value="ECO:0007669"/>
    <property type="project" value="InterPro"/>
</dbReference>
<reference evidence="2" key="1">
    <citation type="submission" date="2019-03" db="EMBL/GenBank/DDBJ databases">
        <title>Single cell metagenomics reveals metabolic interactions within the superorganism composed of flagellate Streblomastix strix and complex community of Bacteroidetes bacteria on its surface.</title>
        <authorList>
            <person name="Treitli S.C."/>
            <person name="Kolisko M."/>
            <person name="Husnik F."/>
            <person name="Keeling P."/>
            <person name="Hampl V."/>
        </authorList>
    </citation>
    <scope>NUCLEOTIDE SEQUENCE</scope>
    <source>
        <strain evidence="2">STM</strain>
    </source>
</reference>
<dbReference type="GO" id="GO:0045727">
    <property type="term" value="P:positive regulation of translation"/>
    <property type="evidence" value="ECO:0007669"/>
    <property type="project" value="TreeGrafter"/>
</dbReference>
<dbReference type="Pfam" id="PF00009">
    <property type="entry name" value="GTP_EFTU"/>
    <property type="match status" value="1"/>
</dbReference>
<dbReference type="SUPFAM" id="SSF52540">
    <property type="entry name" value="P-loop containing nucleoside triphosphate hydrolases"/>
    <property type="match status" value="1"/>
</dbReference>
<dbReference type="AlphaFoldDB" id="A0A5J4RXG1"/>
<dbReference type="InterPro" id="IPR006297">
    <property type="entry name" value="EF-4"/>
</dbReference>
<evidence type="ECO:0000313" key="2">
    <source>
        <dbReference type="EMBL" id="KAA6338504.1"/>
    </source>
</evidence>
<evidence type="ECO:0000259" key="1">
    <source>
        <dbReference type="PROSITE" id="PS51722"/>
    </source>
</evidence>
<dbReference type="PANTHER" id="PTHR43512:SF4">
    <property type="entry name" value="TRANSLATION FACTOR GUF1 HOMOLOG, CHLOROPLASTIC"/>
    <property type="match status" value="1"/>
</dbReference>
<accession>A0A5J4RXG1</accession>
<sequence length="86" mass="10053">MKNIRNFCIIAHIDHGKSTLADRLLEFTKTIQITNEQMLDDMELEKERGITIKSHAIQMEHTHKNEKYILNLIDTPGHVDFSYEVS</sequence>
<dbReference type="EC" id="3.6.5.-" evidence="2"/>
<keyword evidence="2" id="KW-0378">Hydrolase</keyword>
<dbReference type="GO" id="GO:0003746">
    <property type="term" value="F:translation elongation factor activity"/>
    <property type="evidence" value="ECO:0007669"/>
    <property type="project" value="UniProtKB-KW"/>
</dbReference>
<comment type="caution">
    <text evidence="2">The sequence shown here is derived from an EMBL/GenBank/DDBJ whole genome shotgun (WGS) entry which is preliminary data.</text>
</comment>
<dbReference type="PROSITE" id="PS51722">
    <property type="entry name" value="G_TR_2"/>
    <property type="match status" value="1"/>
</dbReference>
<organism evidence="2">
    <name type="scientific">termite gut metagenome</name>
    <dbReference type="NCBI Taxonomy" id="433724"/>
    <lineage>
        <taxon>unclassified sequences</taxon>
        <taxon>metagenomes</taxon>
        <taxon>organismal metagenomes</taxon>
    </lineage>
</organism>